<dbReference type="Pfam" id="PF01323">
    <property type="entry name" value="DSBA"/>
    <property type="match status" value="1"/>
</dbReference>
<evidence type="ECO:0000313" key="3">
    <source>
        <dbReference type="Proteomes" id="UP000563524"/>
    </source>
</evidence>
<proteinExistence type="predicted"/>
<protein>
    <submittedName>
        <fullName evidence="2">Putative DsbA family dithiol-disulfide isomerase</fullName>
    </submittedName>
</protein>
<dbReference type="AlphaFoldDB" id="A0A840I3D2"/>
<dbReference type="PANTHER" id="PTHR13887">
    <property type="entry name" value="GLUTATHIONE S-TRANSFERASE KAPPA"/>
    <property type="match status" value="1"/>
</dbReference>
<accession>A0A840I3D2</accession>
<gene>
    <name evidence="2" type="ORF">GGQ59_001349</name>
</gene>
<feature type="domain" description="DSBA-like thioredoxin" evidence="1">
    <location>
        <begin position="15"/>
        <end position="216"/>
    </location>
</feature>
<dbReference type="EMBL" id="JACHOB010000002">
    <property type="protein sequence ID" value="MBB4658835.1"/>
    <property type="molecule type" value="Genomic_DNA"/>
</dbReference>
<reference evidence="2 3" key="1">
    <citation type="submission" date="2020-08" db="EMBL/GenBank/DDBJ databases">
        <title>Genomic Encyclopedia of Type Strains, Phase IV (KMG-IV): sequencing the most valuable type-strain genomes for metagenomic binning, comparative biology and taxonomic classification.</title>
        <authorList>
            <person name="Goeker M."/>
        </authorList>
    </citation>
    <scope>NUCLEOTIDE SEQUENCE [LARGE SCALE GENOMIC DNA]</scope>
    <source>
        <strain evidence="2 3">DSM 102850</strain>
    </source>
</reference>
<dbReference type="GO" id="GO:0016853">
    <property type="term" value="F:isomerase activity"/>
    <property type="evidence" value="ECO:0007669"/>
    <property type="project" value="UniProtKB-KW"/>
</dbReference>
<organism evidence="2 3">
    <name type="scientific">Parvularcula dongshanensis</name>
    <dbReference type="NCBI Taxonomy" id="1173995"/>
    <lineage>
        <taxon>Bacteria</taxon>
        <taxon>Pseudomonadati</taxon>
        <taxon>Pseudomonadota</taxon>
        <taxon>Alphaproteobacteria</taxon>
        <taxon>Parvularculales</taxon>
        <taxon>Parvularculaceae</taxon>
        <taxon>Parvularcula</taxon>
    </lineage>
</organism>
<name>A0A840I3D2_9PROT</name>
<evidence type="ECO:0000259" key="1">
    <source>
        <dbReference type="Pfam" id="PF01323"/>
    </source>
</evidence>
<keyword evidence="2" id="KW-0413">Isomerase</keyword>
<dbReference type="Gene3D" id="3.40.30.10">
    <property type="entry name" value="Glutaredoxin"/>
    <property type="match status" value="1"/>
</dbReference>
<dbReference type="RefSeq" id="WP_183817008.1">
    <property type="nucleotide sequence ID" value="NZ_JACHOB010000002.1"/>
</dbReference>
<dbReference type="Proteomes" id="UP000563524">
    <property type="component" value="Unassembled WGS sequence"/>
</dbReference>
<dbReference type="PANTHER" id="PTHR13887:SF41">
    <property type="entry name" value="THIOREDOXIN SUPERFAMILY PROTEIN"/>
    <property type="match status" value="1"/>
</dbReference>
<sequence>MSDTDTDDADEAVLTIDLVTDPVCPWCYVGHVALGWPLIALSMEGPVALRYRPYRLAPDTPPGGMDRKAALKRKVPDAGQRAAMTEALKEAMRDAGVSFDPDRPEWLPDTLDAHRVIRWAHEDNLQRDVAGAIFEAYWQRGEDIGDRTVLSRLAGRAGMDADEVAARLETQEDRTDVAEEAAAFRAGGVGGVPAFIVNEEAGFEGALPRAQMLDAIRQLAAETG</sequence>
<dbReference type="GO" id="GO:0016491">
    <property type="term" value="F:oxidoreductase activity"/>
    <property type="evidence" value="ECO:0007669"/>
    <property type="project" value="InterPro"/>
</dbReference>
<evidence type="ECO:0000313" key="2">
    <source>
        <dbReference type="EMBL" id="MBB4658835.1"/>
    </source>
</evidence>
<dbReference type="SUPFAM" id="SSF52833">
    <property type="entry name" value="Thioredoxin-like"/>
    <property type="match status" value="1"/>
</dbReference>
<dbReference type="CDD" id="cd03024">
    <property type="entry name" value="DsbA_FrnE"/>
    <property type="match status" value="1"/>
</dbReference>
<keyword evidence="3" id="KW-1185">Reference proteome</keyword>
<dbReference type="InterPro" id="IPR036249">
    <property type="entry name" value="Thioredoxin-like_sf"/>
</dbReference>
<dbReference type="InterPro" id="IPR001853">
    <property type="entry name" value="DSBA-like_thioredoxin_dom"/>
</dbReference>
<comment type="caution">
    <text evidence="2">The sequence shown here is derived from an EMBL/GenBank/DDBJ whole genome shotgun (WGS) entry which is preliminary data.</text>
</comment>